<dbReference type="Proteomes" id="UP000276215">
    <property type="component" value="Unassembled WGS sequence"/>
</dbReference>
<reference evidence="1 2" key="1">
    <citation type="journal article" date="2018" name="Nat. Ecol. Evol.">
        <title>Pezizomycetes genomes reveal the molecular basis of ectomycorrhizal truffle lifestyle.</title>
        <authorList>
            <person name="Murat C."/>
            <person name="Payen T."/>
            <person name="Noel B."/>
            <person name="Kuo A."/>
            <person name="Morin E."/>
            <person name="Chen J."/>
            <person name="Kohler A."/>
            <person name="Krizsan K."/>
            <person name="Balestrini R."/>
            <person name="Da Silva C."/>
            <person name="Montanini B."/>
            <person name="Hainaut M."/>
            <person name="Levati E."/>
            <person name="Barry K.W."/>
            <person name="Belfiori B."/>
            <person name="Cichocki N."/>
            <person name="Clum A."/>
            <person name="Dockter R.B."/>
            <person name="Fauchery L."/>
            <person name="Guy J."/>
            <person name="Iotti M."/>
            <person name="Le Tacon F."/>
            <person name="Lindquist E.A."/>
            <person name="Lipzen A."/>
            <person name="Malagnac F."/>
            <person name="Mello A."/>
            <person name="Molinier V."/>
            <person name="Miyauchi S."/>
            <person name="Poulain J."/>
            <person name="Riccioni C."/>
            <person name="Rubini A."/>
            <person name="Sitrit Y."/>
            <person name="Splivallo R."/>
            <person name="Traeger S."/>
            <person name="Wang M."/>
            <person name="Zifcakova L."/>
            <person name="Wipf D."/>
            <person name="Zambonelli A."/>
            <person name="Paolocci F."/>
            <person name="Nowrousian M."/>
            <person name="Ottonello S."/>
            <person name="Baldrian P."/>
            <person name="Spatafora J.W."/>
            <person name="Henrissat B."/>
            <person name="Nagy L.G."/>
            <person name="Aury J.M."/>
            <person name="Wincker P."/>
            <person name="Grigoriev I.V."/>
            <person name="Bonfante P."/>
            <person name="Martin F.M."/>
        </authorList>
    </citation>
    <scope>NUCLEOTIDE SEQUENCE [LARGE SCALE GENOMIC DNA]</scope>
    <source>
        <strain evidence="1 2">120613-1</strain>
    </source>
</reference>
<proteinExistence type="predicted"/>
<dbReference type="AlphaFoldDB" id="A0A3N4K5Y0"/>
<evidence type="ECO:0000313" key="1">
    <source>
        <dbReference type="EMBL" id="RPB05960.1"/>
    </source>
</evidence>
<organism evidence="1 2">
    <name type="scientific">Choiromyces venosus 120613-1</name>
    <dbReference type="NCBI Taxonomy" id="1336337"/>
    <lineage>
        <taxon>Eukaryota</taxon>
        <taxon>Fungi</taxon>
        <taxon>Dikarya</taxon>
        <taxon>Ascomycota</taxon>
        <taxon>Pezizomycotina</taxon>
        <taxon>Pezizomycetes</taxon>
        <taxon>Pezizales</taxon>
        <taxon>Tuberaceae</taxon>
        <taxon>Choiromyces</taxon>
    </lineage>
</organism>
<evidence type="ECO:0000313" key="2">
    <source>
        <dbReference type="Proteomes" id="UP000276215"/>
    </source>
</evidence>
<keyword evidence="2" id="KW-1185">Reference proteome</keyword>
<gene>
    <name evidence="1" type="ORF">L873DRAFT_1796841</name>
</gene>
<name>A0A3N4K5Y0_9PEZI</name>
<dbReference type="EMBL" id="ML120351">
    <property type="protein sequence ID" value="RPB05960.1"/>
    <property type="molecule type" value="Genomic_DNA"/>
</dbReference>
<sequence>MNWPELGLFRISSTKKTKLLGIFEKKRYLAYHQFQKLRRLQTVLVQAGSLTTRFYGSIIQIPSSIPKRSPQIIKK</sequence>
<protein>
    <submittedName>
        <fullName evidence="1">Uncharacterized protein</fullName>
    </submittedName>
</protein>
<accession>A0A3N4K5Y0</accession>